<evidence type="ECO:0000313" key="8">
    <source>
        <dbReference type="Proteomes" id="UP000564644"/>
    </source>
</evidence>
<dbReference type="InterPro" id="IPR051929">
    <property type="entry name" value="VirAsm_ModProt"/>
</dbReference>
<keyword evidence="5" id="KW-0482">Metalloprotease</keyword>
<keyword evidence="1" id="KW-0645">Protease</keyword>
<keyword evidence="4" id="KW-0862">Zinc</keyword>
<dbReference type="CDD" id="cd08070">
    <property type="entry name" value="MPN_like"/>
    <property type="match status" value="1"/>
</dbReference>
<dbReference type="GO" id="GO:0006508">
    <property type="term" value="P:proteolysis"/>
    <property type="evidence" value="ECO:0007669"/>
    <property type="project" value="UniProtKB-KW"/>
</dbReference>
<keyword evidence="8" id="KW-1185">Reference proteome</keyword>
<evidence type="ECO:0000256" key="4">
    <source>
        <dbReference type="ARBA" id="ARBA00022833"/>
    </source>
</evidence>
<dbReference type="AlphaFoldDB" id="A0A7X0SG78"/>
<feature type="domain" description="JAB" evidence="6">
    <location>
        <begin position="18"/>
        <end position="122"/>
    </location>
</feature>
<evidence type="ECO:0000256" key="5">
    <source>
        <dbReference type="ARBA" id="ARBA00023049"/>
    </source>
</evidence>
<accession>A0A7X0SG78</accession>
<dbReference type="Proteomes" id="UP000564644">
    <property type="component" value="Unassembled WGS sequence"/>
</dbReference>
<organism evidence="7 8">
    <name type="scientific">Cohnella zeiphila</name>
    <dbReference type="NCBI Taxonomy" id="2761120"/>
    <lineage>
        <taxon>Bacteria</taxon>
        <taxon>Bacillati</taxon>
        <taxon>Bacillota</taxon>
        <taxon>Bacilli</taxon>
        <taxon>Bacillales</taxon>
        <taxon>Paenibacillaceae</taxon>
        <taxon>Cohnella</taxon>
    </lineage>
</organism>
<evidence type="ECO:0000256" key="2">
    <source>
        <dbReference type="ARBA" id="ARBA00022723"/>
    </source>
</evidence>
<evidence type="ECO:0000256" key="1">
    <source>
        <dbReference type="ARBA" id="ARBA00022670"/>
    </source>
</evidence>
<dbReference type="Gene3D" id="3.40.140.10">
    <property type="entry name" value="Cytidine Deaminase, domain 2"/>
    <property type="match status" value="1"/>
</dbReference>
<evidence type="ECO:0000259" key="6">
    <source>
        <dbReference type="Pfam" id="PF14464"/>
    </source>
</evidence>
<dbReference type="PANTHER" id="PTHR34858">
    <property type="entry name" value="CYSO-CYSTEINE PEPTIDASE"/>
    <property type="match status" value="1"/>
</dbReference>
<evidence type="ECO:0000313" key="7">
    <source>
        <dbReference type="EMBL" id="MBB6729394.1"/>
    </source>
</evidence>
<dbReference type="EMBL" id="JACJVO010000001">
    <property type="protein sequence ID" value="MBB6729394.1"/>
    <property type="molecule type" value="Genomic_DNA"/>
</dbReference>
<dbReference type="GO" id="GO:0008270">
    <property type="term" value="F:zinc ion binding"/>
    <property type="evidence" value="ECO:0007669"/>
    <property type="project" value="TreeGrafter"/>
</dbReference>
<dbReference type="PANTHER" id="PTHR34858:SF1">
    <property type="entry name" value="CYSO-CYSTEINE PEPTIDASE"/>
    <property type="match status" value="1"/>
</dbReference>
<evidence type="ECO:0000256" key="3">
    <source>
        <dbReference type="ARBA" id="ARBA00022801"/>
    </source>
</evidence>
<keyword evidence="2" id="KW-0479">Metal-binding</keyword>
<dbReference type="Pfam" id="PF14464">
    <property type="entry name" value="Prok-JAB"/>
    <property type="match status" value="1"/>
</dbReference>
<proteinExistence type="predicted"/>
<dbReference type="RefSeq" id="WP_185127062.1">
    <property type="nucleotide sequence ID" value="NZ_JACJVO010000001.1"/>
</dbReference>
<sequence length="153" mass="16605">MTISPSPLEPVEFVTISRSLRDDLIAYGRGRLPYEACGLLLGRREGGFVAVNGLAPVRNAHPRPERAFRFAPDDWIRAAYAAQRNRQQLVGFFHSHPGGGLAPSRSDEEGWTGGGVCAIVGLAAGTPGGLDRVAVYEPDPRTSNWRQVPIRTI</sequence>
<keyword evidence="3" id="KW-0378">Hydrolase</keyword>
<reference evidence="7 8" key="1">
    <citation type="submission" date="2020-08" db="EMBL/GenBank/DDBJ databases">
        <title>Cohnella phylogeny.</title>
        <authorList>
            <person name="Dunlap C."/>
        </authorList>
    </citation>
    <scope>NUCLEOTIDE SEQUENCE [LARGE SCALE GENOMIC DNA]</scope>
    <source>
        <strain evidence="7 8">CBP 2801</strain>
    </source>
</reference>
<dbReference type="GO" id="GO:0008235">
    <property type="term" value="F:metalloexopeptidase activity"/>
    <property type="evidence" value="ECO:0007669"/>
    <property type="project" value="TreeGrafter"/>
</dbReference>
<dbReference type="InterPro" id="IPR028090">
    <property type="entry name" value="JAB_dom_prok"/>
</dbReference>
<gene>
    <name evidence="7" type="ORF">H7C18_00600</name>
</gene>
<protein>
    <submittedName>
        <fullName evidence="7">M67 family metallopeptidase</fullName>
    </submittedName>
</protein>
<comment type="caution">
    <text evidence="7">The sequence shown here is derived from an EMBL/GenBank/DDBJ whole genome shotgun (WGS) entry which is preliminary data.</text>
</comment>
<name>A0A7X0SG78_9BACL</name>
<dbReference type="SUPFAM" id="SSF102712">
    <property type="entry name" value="JAB1/MPN domain"/>
    <property type="match status" value="1"/>
</dbReference>